<evidence type="ECO:0000256" key="2">
    <source>
        <dbReference type="SAM" id="MobiDB-lite"/>
    </source>
</evidence>
<dbReference type="Proteomes" id="UP000799118">
    <property type="component" value="Unassembled WGS sequence"/>
</dbReference>
<reference evidence="4" key="1">
    <citation type="journal article" date="2019" name="Environ. Microbiol.">
        <title>Fungal ecological strategies reflected in gene transcription - a case study of two litter decomposers.</title>
        <authorList>
            <person name="Barbi F."/>
            <person name="Kohler A."/>
            <person name="Barry K."/>
            <person name="Baskaran P."/>
            <person name="Daum C."/>
            <person name="Fauchery L."/>
            <person name="Ihrmark K."/>
            <person name="Kuo A."/>
            <person name="LaButti K."/>
            <person name="Lipzen A."/>
            <person name="Morin E."/>
            <person name="Grigoriev I.V."/>
            <person name="Henrissat B."/>
            <person name="Lindahl B."/>
            <person name="Martin F."/>
        </authorList>
    </citation>
    <scope>NUCLEOTIDE SEQUENCE</scope>
    <source>
        <strain evidence="4">JB14</strain>
    </source>
</reference>
<dbReference type="Gene3D" id="1.10.8.270">
    <property type="entry name" value="putative rabgap domain of human tbc1 domain family member 14 like domains"/>
    <property type="match status" value="1"/>
</dbReference>
<feature type="compositionally biased region" description="Polar residues" evidence="2">
    <location>
        <begin position="695"/>
        <end position="707"/>
    </location>
</feature>
<feature type="compositionally biased region" description="Basic and acidic residues" evidence="2">
    <location>
        <begin position="118"/>
        <end position="129"/>
    </location>
</feature>
<feature type="compositionally biased region" description="Polar residues" evidence="2">
    <location>
        <begin position="720"/>
        <end position="737"/>
    </location>
</feature>
<feature type="region of interest" description="Disordered" evidence="2">
    <location>
        <begin position="616"/>
        <end position="758"/>
    </location>
</feature>
<feature type="region of interest" description="Disordered" evidence="2">
    <location>
        <begin position="432"/>
        <end position="470"/>
    </location>
</feature>
<keyword evidence="5" id="KW-1185">Reference proteome</keyword>
<name>A0A6A4I744_9AGAR</name>
<gene>
    <name evidence="4" type="ORF">BT96DRAFT_851629</name>
</gene>
<evidence type="ECO:0000259" key="3">
    <source>
        <dbReference type="PROSITE" id="PS50086"/>
    </source>
</evidence>
<dbReference type="InterPro" id="IPR000195">
    <property type="entry name" value="Rab-GAP-TBC_dom"/>
</dbReference>
<dbReference type="PROSITE" id="PS50086">
    <property type="entry name" value="TBC_RABGAP"/>
    <property type="match status" value="1"/>
</dbReference>
<feature type="compositionally biased region" description="Pro residues" evidence="2">
    <location>
        <begin position="672"/>
        <end position="683"/>
    </location>
</feature>
<dbReference type="GO" id="GO:0005096">
    <property type="term" value="F:GTPase activator activity"/>
    <property type="evidence" value="ECO:0007669"/>
    <property type="project" value="UniProtKB-KW"/>
</dbReference>
<dbReference type="FunFam" id="1.10.8.270:FF:000031">
    <property type="entry name" value="TBC1 domain family member 5"/>
    <property type="match status" value="1"/>
</dbReference>
<dbReference type="InterPro" id="IPR035969">
    <property type="entry name" value="Rab-GAP_TBC_sf"/>
</dbReference>
<dbReference type="SUPFAM" id="SSF47923">
    <property type="entry name" value="Ypt/Rab-GAP domain of gyp1p"/>
    <property type="match status" value="2"/>
</dbReference>
<sequence>MHHDDETRASAFKKVYNHIFDETSSLSKVRDAVLADRLLDYSEDSLEVPGRSIAWKLFLIVDEPLKTSSSKLNSESLLNSLRASRKRYADLLSQKMRAPDGSYAEGFIVPGSSSTSSHPKETRPVDLERNNPLSLHNDNPWTEWFAALELKKTILQDVERTFPEIDFFRQPEVQDQLTNVLFLYSSMNPDIGYRQGMHELLAPLYYAVDVDSFPDSSNPQIFTEICSRTWIAADAWVLFESVMHYASRWYEWRERPSTQTLPSPLSTHVQINPDGQAQMKPYIAPIVQDCNQIQSTLLRTTDPLLWKHLQSSGLEPQIYGIRWLRLLFTREFSMPDAMRLWDALFACDPTLDVVPWVCVAMLLRIRNVLIPSDYTAQLTVLLRYPTPAPIDAALGAHHASLLVRQALALQLSPTPATGVNLVMENRNLLDIPMEVPAPEPPPAPRKRGPQHSNKPSVGHTRQQSSQHQGGFPEMIARGLFERGESLNINKTLMSAVTELRRNIPELAASLVRSPLQSPSIPMTDERQPDERPPWEPKSRRELEREMAQLRTNDKRLGESLGWIVDTLLQDDGTSQDPQKLKQRKQEALESLSYVRDVLFNGFTEIEDERLYGEEELAKRKEKAQRQPPGDTVHATTQQSHPLEMPKPAPVPVVDSRVKSSDSKSANLRQSSPLPPPQPSPPWSPNTARLAPWHYSKSNFSEGSSLPATSLPRLPPPTSKQPPTSNTFQRTPSSSYSQPAPVKSPPKRERTPDPLGVLK</sequence>
<evidence type="ECO:0000313" key="4">
    <source>
        <dbReference type="EMBL" id="KAE9406341.1"/>
    </source>
</evidence>
<protein>
    <submittedName>
        <fullName evidence="4">RabGAP/TBC</fullName>
    </submittedName>
</protein>
<dbReference type="OrthoDB" id="27140at2759"/>
<feature type="compositionally biased region" description="Polar residues" evidence="2">
    <location>
        <begin position="450"/>
        <end position="468"/>
    </location>
</feature>
<dbReference type="Gene3D" id="1.10.472.80">
    <property type="entry name" value="Ypt/Rab-GAP domain of gyp1p, domain 3"/>
    <property type="match status" value="1"/>
</dbReference>
<keyword evidence="1" id="KW-0343">GTPase activation</keyword>
<dbReference type="Pfam" id="PF00566">
    <property type="entry name" value="RabGAP-TBC"/>
    <property type="match status" value="2"/>
</dbReference>
<evidence type="ECO:0000313" key="5">
    <source>
        <dbReference type="Proteomes" id="UP000799118"/>
    </source>
</evidence>
<organism evidence="4 5">
    <name type="scientific">Gymnopus androsaceus JB14</name>
    <dbReference type="NCBI Taxonomy" id="1447944"/>
    <lineage>
        <taxon>Eukaryota</taxon>
        <taxon>Fungi</taxon>
        <taxon>Dikarya</taxon>
        <taxon>Basidiomycota</taxon>
        <taxon>Agaricomycotina</taxon>
        <taxon>Agaricomycetes</taxon>
        <taxon>Agaricomycetidae</taxon>
        <taxon>Agaricales</taxon>
        <taxon>Marasmiineae</taxon>
        <taxon>Omphalotaceae</taxon>
        <taxon>Gymnopus</taxon>
    </lineage>
</organism>
<feature type="region of interest" description="Disordered" evidence="2">
    <location>
        <begin position="108"/>
        <end position="131"/>
    </location>
</feature>
<feature type="region of interest" description="Disordered" evidence="2">
    <location>
        <begin position="514"/>
        <end position="540"/>
    </location>
</feature>
<evidence type="ECO:0000256" key="1">
    <source>
        <dbReference type="ARBA" id="ARBA00022468"/>
    </source>
</evidence>
<dbReference type="PANTHER" id="PTHR22957:SF337">
    <property type="entry name" value="TBC1 DOMAIN FAMILY MEMBER 5"/>
    <property type="match status" value="1"/>
</dbReference>
<feature type="compositionally biased region" description="Basic and acidic residues" evidence="2">
    <location>
        <begin position="523"/>
        <end position="540"/>
    </location>
</feature>
<dbReference type="EMBL" id="ML769402">
    <property type="protein sequence ID" value="KAE9406341.1"/>
    <property type="molecule type" value="Genomic_DNA"/>
</dbReference>
<feature type="domain" description="Rab-GAP TBC" evidence="3">
    <location>
        <begin position="134"/>
        <end position="348"/>
    </location>
</feature>
<dbReference type="PANTHER" id="PTHR22957">
    <property type="entry name" value="TBC1 DOMAIN FAMILY MEMBER GTPASE-ACTIVATING PROTEIN"/>
    <property type="match status" value="1"/>
</dbReference>
<dbReference type="SMART" id="SM00164">
    <property type="entry name" value="TBC"/>
    <property type="match status" value="1"/>
</dbReference>
<proteinExistence type="predicted"/>
<accession>A0A6A4I744</accession>
<dbReference type="AlphaFoldDB" id="A0A6A4I744"/>
<dbReference type="FunFam" id="1.10.472.80:FF:000038">
    <property type="entry name" value="TBC1 domain family member 5"/>
    <property type="match status" value="1"/>
</dbReference>